<dbReference type="EMBL" id="ADLO01000059">
    <property type="protein sequence ID" value="KGF55359.1"/>
    <property type="molecule type" value="Genomic_DNA"/>
</dbReference>
<dbReference type="PANTHER" id="PTHR43736">
    <property type="entry name" value="ADP-RIBOSE PYROPHOSPHATASE"/>
    <property type="match status" value="1"/>
</dbReference>
<dbReference type="Pfam" id="PF00293">
    <property type="entry name" value="NUDIX"/>
    <property type="match status" value="1"/>
</dbReference>
<keyword evidence="4" id="KW-1185">Reference proteome</keyword>
<dbReference type="InterPro" id="IPR000086">
    <property type="entry name" value="NUDIX_hydrolase_dom"/>
</dbReference>
<dbReference type="HOGENOM" id="CLU_101758_1_0_9"/>
<proteinExistence type="inferred from homology"/>
<dbReference type="Proteomes" id="UP000029585">
    <property type="component" value="Unassembled WGS sequence"/>
</dbReference>
<sequence length="189" mass="21517">MYVDEIRAYTPQNEQEAADQRLILEYIRLFPDNILTRDNEIAHLSSSGFVVNADGTRVLMAHHNIYRVWAWTGGHADGEGDLLSVALREAREETGVEHIRPLSPAIASLDILPVWGHVKRGKWVPSHQHLNVSYLLVADESDALQIREGENSRVGWLPAERLLEYTNEWQMDGVYAKLLARARELLRNA</sequence>
<feature type="domain" description="Nudix hydrolase" evidence="2">
    <location>
        <begin position="41"/>
        <end position="181"/>
    </location>
</feature>
<dbReference type="SUPFAM" id="SSF55811">
    <property type="entry name" value="Nudix"/>
    <property type="match status" value="1"/>
</dbReference>
<evidence type="ECO:0000313" key="4">
    <source>
        <dbReference type="Proteomes" id="UP000029585"/>
    </source>
</evidence>
<evidence type="ECO:0000313" key="3">
    <source>
        <dbReference type="EMBL" id="KGF55359.1"/>
    </source>
</evidence>
<organism evidence="3 4">
    <name type="scientific">Flavonifractor plautii 1_3_50AFAA</name>
    <dbReference type="NCBI Taxonomy" id="742738"/>
    <lineage>
        <taxon>Bacteria</taxon>
        <taxon>Bacillati</taxon>
        <taxon>Bacillota</taxon>
        <taxon>Clostridia</taxon>
        <taxon>Eubacteriales</taxon>
        <taxon>Oscillospiraceae</taxon>
        <taxon>Flavonifractor</taxon>
    </lineage>
</organism>
<dbReference type="CDD" id="cd03674">
    <property type="entry name" value="NUDIX_Hydrolase"/>
    <property type="match status" value="1"/>
</dbReference>
<protein>
    <recommendedName>
        <fullName evidence="2">Nudix hydrolase domain-containing protein</fullName>
    </recommendedName>
</protein>
<dbReference type="RefSeq" id="WP_044941160.1">
    <property type="nucleotide sequence ID" value="NZ_KN174163.1"/>
</dbReference>
<evidence type="ECO:0000259" key="2">
    <source>
        <dbReference type="PROSITE" id="PS51462"/>
    </source>
</evidence>
<dbReference type="PATRIC" id="fig|742738.3.peg.2144"/>
<dbReference type="InterPro" id="IPR015797">
    <property type="entry name" value="NUDIX_hydrolase-like_dom_sf"/>
</dbReference>
<comment type="similarity">
    <text evidence="1">Belongs to the Nudix hydrolase family.</text>
</comment>
<evidence type="ECO:0000256" key="1">
    <source>
        <dbReference type="ARBA" id="ARBA00005582"/>
    </source>
</evidence>
<dbReference type="eggNOG" id="COG1051">
    <property type="taxonomic scope" value="Bacteria"/>
</dbReference>
<name>A0A096DD01_FLAPL</name>
<dbReference type="PANTHER" id="PTHR43736:SF1">
    <property type="entry name" value="DIHYDRONEOPTERIN TRIPHOSPHATE DIPHOSPHATASE"/>
    <property type="match status" value="1"/>
</dbReference>
<dbReference type="AlphaFoldDB" id="A0A096DD01"/>
<gene>
    <name evidence="3" type="ORF">HMPREF9460_02094</name>
</gene>
<accession>A0A096DD01</accession>
<dbReference type="Gene3D" id="3.90.79.10">
    <property type="entry name" value="Nucleoside Triphosphate Pyrophosphohydrolase"/>
    <property type="match status" value="1"/>
</dbReference>
<dbReference type="PROSITE" id="PS51462">
    <property type="entry name" value="NUDIX"/>
    <property type="match status" value="1"/>
</dbReference>
<comment type="caution">
    <text evidence="3">The sequence shown here is derived from an EMBL/GenBank/DDBJ whole genome shotgun (WGS) entry which is preliminary data.</text>
</comment>
<reference evidence="3 4" key="1">
    <citation type="submission" date="2011-08" db="EMBL/GenBank/DDBJ databases">
        <title>The Genome Sequence of Clostridium orbiscindens 1_3_50AFAA.</title>
        <authorList>
            <consortium name="The Broad Institute Genome Sequencing Platform"/>
            <person name="Earl A."/>
            <person name="Ward D."/>
            <person name="Feldgarden M."/>
            <person name="Gevers D."/>
            <person name="Daigneault M."/>
            <person name="Strauss J."/>
            <person name="Allen-Vercoe E."/>
            <person name="Young S.K."/>
            <person name="Zeng Q."/>
            <person name="Gargeya S."/>
            <person name="Fitzgerald M."/>
            <person name="Haas B."/>
            <person name="Abouelleil A."/>
            <person name="Alvarado L."/>
            <person name="Arachchi H.M."/>
            <person name="Berlin A."/>
            <person name="Brown A."/>
            <person name="Chapman S.B."/>
            <person name="Chen Z."/>
            <person name="Dunbar C."/>
            <person name="Freedman E."/>
            <person name="Gearin G."/>
            <person name="Gellesch M."/>
            <person name="Goldberg J."/>
            <person name="Griggs A."/>
            <person name="Gujja S."/>
            <person name="Heiman D."/>
            <person name="Howarth C."/>
            <person name="Larson L."/>
            <person name="Lui A."/>
            <person name="MacDonald P.J.P."/>
            <person name="Montmayeur A."/>
            <person name="Murphy C."/>
            <person name="Neiman D."/>
            <person name="Pearson M."/>
            <person name="Priest M."/>
            <person name="Roberts A."/>
            <person name="Saif S."/>
            <person name="Shea T."/>
            <person name="Shenoy N."/>
            <person name="Sisk P."/>
            <person name="Stolte C."/>
            <person name="Sykes S."/>
            <person name="Wortman J."/>
            <person name="Nusbaum C."/>
            <person name="Birren B."/>
        </authorList>
    </citation>
    <scope>NUCLEOTIDE SEQUENCE [LARGE SCALE GENOMIC DNA]</scope>
    <source>
        <strain evidence="3 4">1_3_50AFAA</strain>
    </source>
</reference>